<dbReference type="STRING" id="1122146.IV53_GL000784"/>
<dbReference type="InterPro" id="IPR052924">
    <property type="entry name" value="OsmC/Ohr_hydroprdx_reductase"/>
</dbReference>
<dbReference type="PANTHER" id="PTHR35368:SF1">
    <property type="entry name" value="HYDROPEROXIDE REDUCTASE"/>
    <property type="match status" value="1"/>
</dbReference>
<comment type="caution">
    <text evidence="1">The sequence shown here is derived from an EMBL/GenBank/DDBJ whole genome shotgun (WGS) entry which is preliminary data.</text>
</comment>
<dbReference type="eggNOG" id="COG1765">
    <property type="taxonomic scope" value="Bacteria"/>
</dbReference>
<evidence type="ECO:0000313" key="1">
    <source>
        <dbReference type="EMBL" id="KRN88814.1"/>
    </source>
</evidence>
<reference evidence="1 2" key="1">
    <citation type="journal article" date="2015" name="Genome Announc.">
        <title>Expanding the biotechnology potential of lactobacilli through comparative genomics of 213 strains and associated genera.</title>
        <authorList>
            <person name="Sun Z."/>
            <person name="Harris H.M."/>
            <person name="McCann A."/>
            <person name="Guo C."/>
            <person name="Argimon S."/>
            <person name="Zhang W."/>
            <person name="Yang X."/>
            <person name="Jeffery I.B."/>
            <person name="Cooney J.C."/>
            <person name="Kagawa T.F."/>
            <person name="Liu W."/>
            <person name="Song Y."/>
            <person name="Salvetti E."/>
            <person name="Wrobel A."/>
            <person name="Rasinkangas P."/>
            <person name="Parkhill J."/>
            <person name="Rea M.C."/>
            <person name="O'Sullivan O."/>
            <person name="Ritari J."/>
            <person name="Douillard F.P."/>
            <person name="Paul Ross R."/>
            <person name="Yang R."/>
            <person name="Briner A.E."/>
            <person name="Felis G.E."/>
            <person name="de Vos W.M."/>
            <person name="Barrangou R."/>
            <person name="Klaenhammer T.R."/>
            <person name="Caufield P.W."/>
            <person name="Cui Y."/>
            <person name="Zhang H."/>
            <person name="O'Toole P.W."/>
        </authorList>
    </citation>
    <scope>NUCLEOTIDE SEQUENCE [LARGE SCALE GENOMIC DNA]</scope>
    <source>
        <strain evidence="1 2">DSM 22408</strain>
    </source>
</reference>
<gene>
    <name evidence="1" type="ORF">IV53_GL000784</name>
</gene>
<dbReference type="AlphaFoldDB" id="A0A0R2KHH6"/>
<dbReference type="RefSeq" id="WP_035463622.1">
    <property type="nucleotide sequence ID" value="NZ_JQBZ01000025.1"/>
</dbReference>
<dbReference type="PATRIC" id="fig|1122146.4.peg.814"/>
<name>A0A0R2KHH6_9LACO</name>
<sequence>MLHTFKANAKKTPIGLEVSTTARDFEIRLDEPKSLGGSDKGMNPVEAMLSALGACEVITAAAFAKSQNFTFEDCWVELEGDLDFAGFKGSKHVRNGFQEIRFKMHFKTDESQERCEEFTRFVESRCPVFDNLTNGVDVVCSGVVKD</sequence>
<dbReference type="InterPro" id="IPR003718">
    <property type="entry name" value="OsmC/Ohr_fam"/>
</dbReference>
<proteinExistence type="predicted"/>
<dbReference type="OrthoDB" id="1433018at2"/>
<dbReference type="Pfam" id="PF02566">
    <property type="entry name" value="OsmC"/>
    <property type="match status" value="1"/>
</dbReference>
<dbReference type="EMBL" id="JQBZ01000025">
    <property type="protein sequence ID" value="KRN88814.1"/>
    <property type="molecule type" value="Genomic_DNA"/>
</dbReference>
<dbReference type="Proteomes" id="UP000051500">
    <property type="component" value="Unassembled WGS sequence"/>
</dbReference>
<dbReference type="SUPFAM" id="SSF82784">
    <property type="entry name" value="OsmC-like"/>
    <property type="match status" value="1"/>
</dbReference>
<evidence type="ECO:0000313" key="2">
    <source>
        <dbReference type="Proteomes" id="UP000051500"/>
    </source>
</evidence>
<dbReference type="InterPro" id="IPR015946">
    <property type="entry name" value="KH_dom-like_a/b"/>
</dbReference>
<dbReference type="Gene3D" id="3.30.300.20">
    <property type="match status" value="1"/>
</dbReference>
<dbReference type="PANTHER" id="PTHR35368">
    <property type="entry name" value="HYDROPEROXIDE REDUCTASE"/>
    <property type="match status" value="1"/>
</dbReference>
<keyword evidence="2" id="KW-1185">Reference proteome</keyword>
<dbReference type="InterPro" id="IPR036102">
    <property type="entry name" value="OsmC/Ohrsf"/>
</dbReference>
<organism evidence="1 2">
    <name type="scientific">Ligilactobacillus ceti DSM 22408</name>
    <dbReference type="NCBI Taxonomy" id="1122146"/>
    <lineage>
        <taxon>Bacteria</taxon>
        <taxon>Bacillati</taxon>
        <taxon>Bacillota</taxon>
        <taxon>Bacilli</taxon>
        <taxon>Lactobacillales</taxon>
        <taxon>Lactobacillaceae</taxon>
        <taxon>Ligilactobacillus</taxon>
    </lineage>
</organism>
<accession>A0A0R2KHH6</accession>
<protein>
    <recommendedName>
        <fullName evidence="3">OsmC family protein</fullName>
    </recommendedName>
</protein>
<evidence type="ECO:0008006" key="3">
    <source>
        <dbReference type="Google" id="ProtNLM"/>
    </source>
</evidence>